<sequence length="177" mass="20295">MFGMSASEKSSIRFLQVCYSLLIILSGNRKVLTKSVHFIPTRTDYSLERLAELVNYEALGSKLQFSITFHPKIDGQLERVIQILEDMLLCCVISLKLSVKYKMTLCEALYGKKCKAPLYWSELNERKLVGTELIRETKDKVKIIKDFLKVASDCQKSYVDLERKDIEFNVGEKGIAI</sequence>
<dbReference type="PANTHER" id="PTHR45835">
    <property type="entry name" value="YALI0A06105P"/>
    <property type="match status" value="1"/>
</dbReference>
<comment type="caution">
    <text evidence="1">The sequence shown here is derived from an EMBL/GenBank/DDBJ whole genome shotgun (WGS) entry which is preliminary data.</text>
</comment>
<evidence type="ECO:0000313" key="2">
    <source>
        <dbReference type="Proteomes" id="UP000325315"/>
    </source>
</evidence>
<dbReference type="PANTHER" id="PTHR45835:SF99">
    <property type="entry name" value="CHROMO DOMAIN-CONTAINING PROTEIN-RELATED"/>
    <property type="match status" value="1"/>
</dbReference>
<dbReference type="OrthoDB" id="1909122at2759"/>
<reference evidence="2" key="1">
    <citation type="journal article" date="2019" name="Plant Biotechnol. J.">
        <title>Genome sequencing of the Australian wild diploid species Gossypium australe highlights disease resistance and delayed gland morphogenesis.</title>
        <authorList>
            <person name="Cai Y."/>
            <person name="Cai X."/>
            <person name="Wang Q."/>
            <person name="Wang P."/>
            <person name="Zhang Y."/>
            <person name="Cai C."/>
            <person name="Xu Y."/>
            <person name="Wang K."/>
            <person name="Zhou Z."/>
            <person name="Wang C."/>
            <person name="Geng S."/>
            <person name="Li B."/>
            <person name="Dong Q."/>
            <person name="Hou Y."/>
            <person name="Wang H."/>
            <person name="Ai P."/>
            <person name="Liu Z."/>
            <person name="Yi F."/>
            <person name="Sun M."/>
            <person name="An G."/>
            <person name="Cheng J."/>
            <person name="Zhang Y."/>
            <person name="Shi Q."/>
            <person name="Xie Y."/>
            <person name="Shi X."/>
            <person name="Chang Y."/>
            <person name="Huang F."/>
            <person name="Chen Y."/>
            <person name="Hong S."/>
            <person name="Mi L."/>
            <person name="Sun Q."/>
            <person name="Zhang L."/>
            <person name="Zhou B."/>
            <person name="Peng R."/>
            <person name="Zhang X."/>
            <person name="Liu F."/>
        </authorList>
    </citation>
    <scope>NUCLEOTIDE SEQUENCE [LARGE SCALE GENOMIC DNA]</scope>
    <source>
        <strain evidence="2">cv. PA1801</strain>
    </source>
</reference>
<proteinExistence type="predicted"/>
<accession>A0A5B6WHR2</accession>
<organism evidence="1 2">
    <name type="scientific">Gossypium australe</name>
    <dbReference type="NCBI Taxonomy" id="47621"/>
    <lineage>
        <taxon>Eukaryota</taxon>
        <taxon>Viridiplantae</taxon>
        <taxon>Streptophyta</taxon>
        <taxon>Embryophyta</taxon>
        <taxon>Tracheophyta</taxon>
        <taxon>Spermatophyta</taxon>
        <taxon>Magnoliopsida</taxon>
        <taxon>eudicotyledons</taxon>
        <taxon>Gunneridae</taxon>
        <taxon>Pentapetalae</taxon>
        <taxon>rosids</taxon>
        <taxon>malvids</taxon>
        <taxon>Malvales</taxon>
        <taxon>Malvaceae</taxon>
        <taxon>Malvoideae</taxon>
        <taxon>Gossypium</taxon>
    </lineage>
</organism>
<dbReference type="EMBL" id="SMMG02000003">
    <property type="protein sequence ID" value="KAA3480748.1"/>
    <property type="molecule type" value="Genomic_DNA"/>
</dbReference>
<protein>
    <submittedName>
        <fullName evidence="1">DNA/RNA polymerases superfamily protein</fullName>
    </submittedName>
</protein>
<evidence type="ECO:0000313" key="1">
    <source>
        <dbReference type="EMBL" id="KAA3480748.1"/>
    </source>
</evidence>
<dbReference type="Proteomes" id="UP000325315">
    <property type="component" value="Unassembled WGS sequence"/>
</dbReference>
<name>A0A5B6WHR2_9ROSI</name>
<gene>
    <name evidence="1" type="ORF">EPI10_021164</name>
</gene>
<dbReference type="InterPro" id="IPR036397">
    <property type="entry name" value="RNaseH_sf"/>
</dbReference>
<dbReference type="GO" id="GO:0003676">
    <property type="term" value="F:nucleic acid binding"/>
    <property type="evidence" value="ECO:0007669"/>
    <property type="project" value="InterPro"/>
</dbReference>
<dbReference type="Gene3D" id="3.30.420.10">
    <property type="entry name" value="Ribonuclease H-like superfamily/Ribonuclease H"/>
    <property type="match status" value="1"/>
</dbReference>
<keyword evidence="2" id="KW-1185">Reference proteome</keyword>
<dbReference type="AlphaFoldDB" id="A0A5B6WHR2"/>